<dbReference type="Pfam" id="PF06839">
    <property type="entry name" value="Zn_ribbon_GRF"/>
    <property type="match status" value="1"/>
</dbReference>
<keyword evidence="8" id="KW-1185">Reference proteome</keyword>
<evidence type="ECO:0000256" key="2">
    <source>
        <dbReference type="ARBA" id="ARBA00022771"/>
    </source>
</evidence>
<evidence type="ECO:0000256" key="1">
    <source>
        <dbReference type="ARBA" id="ARBA00022723"/>
    </source>
</evidence>
<evidence type="ECO:0000313" key="7">
    <source>
        <dbReference type="EMBL" id="KAK1419395.1"/>
    </source>
</evidence>
<feature type="transmembrane region" description="Helical" evidence="5">
    <location>
        <begin position="131"/>
        <end position="149"/>
    </location>
</feature>
<evidence type="ECO:0000256" key="3">
    <source>
        <dbReference type="ARBA" id="ARBA00022833"/>
    </source>
</evidence>
<keyword evidence="1" id="KW-0479">Metal-binding</keyword>
<gene>
    <name evidence="7" type="ORF">QVD17_28562</name>
</gene>
<evidence type="ECO:0000259" key="6">
    <source>
        <dbReference type="PROSITE" id="PS51999"/>
    </source>
</evidence>
<keyword evidence="5" id="KW-0812">Transmembrane</keyword>
<keyword evidence="5" id="KW-1133">Transmembrane helix</keyword>
<dbReference type="GO" id="GO:0008270">
    <property type="term" value="F:zinc ion binding"/>
    <property type="evidence" value="ECO:0007669"/>
    <property type="project" value="UniProtKB-KW"/>
</dbReference>
<evidence type="ECO:0000313" key="8">
    <source>
        <dbReference type="Proteomes" id="UP001229421"/>
    </source>
</evidence>
<name>A0AAD8KGX8_TARER</name>
<comment type="caution">
    <text evidence="7">The sequence shown here is derived from an EMBL/GenBank/DDBJ whole genome shotgun (WGS) entry which is preliminary data.</text>
</comment>
<keyword evidence="2 4" id="KW-0863">Zinc-finger</keyword>
<dbReference type="EMBL" id="JAUHHV010000007">
    <property type="protein sequence ID" value="KAK1419395.1"/>
    <property type="molecule type" value="Genomic_DNA"/>
</dbReference>
<dbReference type="Proteomes" id="UP001229421">
    <property type="component" value="Unassembled WGS sequence"/>
</dbReference>
<reference evidence="7" key="1">
    <citation type="journal article" date="2023" name="bioRxiv">
        <title>Improved chromosome-level genome assembly for marigold (Tagetes erecta).</title>
        <authorList>
            <person name="Jiang F."/>
            <person name="Yuan L."/>
            <person name="Wang S."/>
            <person name="Wang H."/>
            <person name="Xu D."/>
            <person name="Wang A."/>
            <person name="Fan W."/>
        </authorList>
    </citation>
    <scope>NUCLEOTIDE SEQUENCE</scope>
    <source>
        <strain evidence="7">WSJ</strain>
        <tissue evidence="7">Leaf</tissue>
    </source>
</reference>
<organism evidence="7 8">
    <name type="scientific">Tagetes erecta</name>
    <name type="common">African marigold</name>
    <dbReference type="NCBI Taxonomy" id="13708"/>
    <lineage>
        <taxon>Eukaryota</taxon>
        <taxon>Viridiplantae</taxon>
        <taxon>Streptophyta</taxon>
        <taxon>Embryophyta</taxon>
        <taxon>Tracheophyta</taxon>
        <taxon>Spermatophyta</taxon>
        <taxon>Magnoliopsida</taxon>
        <taxon>eudicotyledons</taxon>
        <taxon>Gunneridae</taxon>
        <taxon>Pentapetalae</taxon>
        <taxon>asterids</taxon>
        <taxon>campanulids</taxon>
        <taxon>Asterales</taxon>
        <taxon>Asteraceae</taxon>
        <taxon>Asteroideae</taxon>
        <taxon>Heliantheae alliance</taxon>
        <taxon>Tageteae</taxon>
        <taxon>Tagetes</taxon>
    </lineage>
</organism>
<dbReference type="PANTHER" id="PTHR33248">
    <property type="entry name" value="ZINC ION-BINDING PROTEIN"/>
    <property type="match status" value="1"/>
</dbReference>
<evidence type="ECO:0000256" key="4">
    <source>
        <dbReference type="PROSITE-ProRule" id="PRU01343"/>
    </source>
</evidence>
<protein>
    <recommendedName>
        <fullName evidence="6">GRF-type domain-containing protein</fullName>
    </recommendedName>
</protein>
<evidence type="ECO:0000256" key="5">
    <source>
        <dbReference type="SAM" id="Phobius"/>
    </source>
</evidence>
<dbReference type="PROSITE" id="PS51999">
    <property type="entry name" value="ZF_GRF"/>
    <property type="match status" value="1"/>
</dbReference>
<sequence>MKKKMNSPTVYCNCGSRTLIRTSSTSANPGRRFFCCSNKCGFICWSDPPTGLRSSNKHDGILTVFCSCGYGSIIRTSWTRVNPGRRFHCCIKECGFVAWCDPPMCRRAVEVIPGLLRSINDAQNQNRRLKILLIGSWLCFVLFGIFNSYKSI</sequence>
<dbReference type="InterPro" id="IPR010666">
    <property type="entry name" value="Znf_GRF"/>
</dbReference>
<keyword evidence="5" id="KW-0472">Membrane</keyword>
<accession>A0AAD8KGX8</accession>
<dbReference type="AlphaFoldDB" id="A0AAD8KGX8"/>
<keyword evidence="3" id="KW-0862">Zinc</keyword>
<feature type="domain" description="GRF-type" evidence="6">
    <location>
        <begin position="12"/>
        <end position="49"/>
    </location>
</feature>
<proteinExistence type="predicted"/>